<accession>A0A3S5B5Y1</accession>
<comment type="caution">
    <text evidence="2">The sequence shown here is derived from an EMBL/GenBank/DDBJ whole genome shotgun (WGS) entry which is preliminary data.</text>
</comment>
<sequence>MRTLCKNRGNSANSPTPPSTALEASHAQPPTLHLPYASTPSPNRCYQLPGQVLHGLSSSHRHYTSTVAISELAASAAASLHVHLPQPRLSSSCGSIEGVQGEAMNE</sequence>
<evidence type="ECO:0000313" key="2">
    <source>
        <dbReference type="EMBL" id="VEL41249.1"/>
    </source>
</evidence>
<proteinExistence type="predicted"/>
<name>A0A3S5B5Y1_9PLAT</name>
<protein>
    <submittedName>
        <fullName evidence="2">Uncharacterized protein</fullName>
    </submittedName>
</protein>
<dbReference type="Proteomes" id="UP000784294">
    <property type="component" value="Unassembled WGS sequence"/>
</dbReference>
<dbReference type="AlphaFoldDB" id="A0A3S5B5Y1"/>
<evidence type="ECO:0000313" key="3">
    <source>
        <dbReference type="Proteomes" id="UP000784294"/>
    </source>
</evidence>
<dbReference type="EMBL" id="CAAALY010268556">
    <property type="protein sequence ID" value="VEL41249.1"/>
    <property type="molecule type" value="Genomic_DNA"/>
</dbReference>
<keyword evidence="3" id="KW-1185">Reference proteome</keyword>
<feature type="region of interest" description="Disordered" evidence="1">
    <location>
        <begin position="1"/>
        <end position="40"/>
    </location>
</feature>
<gene>
    <name evidence="2" type="ORF">PXEA_LOCUS34689</name>
</gene>
<reference evidence="2" key="1">
    <citation type="submission" date="2018-11" db="EMBL/GenBank/DDBJ databases">
        <authorList>
            <consortium name="Pathogen Informatics"/>
        </authorList>
    </citation>
    <scope>NUCLEOTIDE SEQUENCE</scope>
</reference>
<organism evidence="2 3">
    <name type="scientific">Protopolystoma xenopodis</name>
    <dbReference type="NCBI Taxonomy" id="117903"/>
    <lineage>
        <taxon>Eukaryota</taxon>
        <taxon>Metazoa</taxon>
        <taxon>Spiralia</taxon>
        <taxon>Lophotrochozoa</taxon>
        <taxon>Platyhelminthes</taxon>
        <taxon>Monogenea</taxon>
        <taxon>Polyopisthocotylea</taxon>
        <taxon>Polystomatidea</taxon>
        <taxon>Polystomatidae</taxon>
        <taxon>Protopolystoma</taxon>
    </lineage>
</organism>
<evidence type="ECO:0000256" key="1">
    <source>
        <dbReference type="SAM" id="MobiDB-lite"/>
    </source>
</evidence>